<keyword evidence="2" id="KW-1185">Reference proteome</keyword>
<dbReference type="RefSeq" id="WP_129652107.1">
    <property type="nucleotide sequence ID" value="NZ_JBBMFL010000004.1"/>
</dbReference>
<keyword evidence="1" id="KW-0067">ATP-binding</keyword>
<reference evidence="1 2" key="1">
    <citation type="submission" date="2024-03" db="EMBL/GenBank/DDBJ databases">
        <title>Human intestinal bacterial collection.</title>
        <authorList>
            <person name="Pauvert C."/>
            <person name="Hitch T.C.A."/>
            <person name="Clavel T."/>
        </authorList>
    </citation>
    <scope>NUCLEOTIDE SEQUENCE [LARGE SCALE GENOMIC DNA]</scope>
    <source>
        <strain evidence="1 2">CLA-KB-H122</strain>
    </source>
</reference>
<gene>
    <name evidence="1" type="ORF">WMO46_04940</name>
</gene>
<dbReference type="GeneID" id="78181089"/>
<keyword evidence="1" id="KW-0547">Nucleotide-binding</keyword>
<dbReference type="SUPFAM" id="SSF55874">
    <property type="entry name" value="ATPase domain of HSP90 chaperone/DNA topoisomerase II/histidine kinase"/>
    <property type="match status" value="1"/>
</dbReference>
<dbReference type="Gene3D" id="3.30.565.10">
    <property type="entry name" value="Histidine kinase-like ATPase, C-terminal domain"/>
    <property type="match status" value="1"/>
</dbReference>
<proteinExistence type="predicted"/>
<protein>
    <submittedName>
        <fullName evidence="1">ATP-binding protein</fullName>
    </submittedName>
</protein>
<dbReference type="Proteomes" id="UP001460202">
    <property type="component" value="Unassembled WGS sequence"/>
</dbReference>
<dbReference type="InterPro" id="IPR036890">
    <property type="entry name" value="HATPase_C_sf"/>
</dbReference>
<comment type="caution">
    <text evidence="1">The sequence shown here is derived from an EMBL/GenBank/DDBJ whole genome shotgun (WGS) entry which is preliminary data.</text>
</comment>
<dbReference type="EMBL" id="JBBMFL010000004">
    <property type="protein sequence ID" value="MEQ2544292.1"/>
    <property type="molecule type" value="Genomic_DNA"/>
</dbReference>
<organism evidence="1 2">
    <name type="scientific">Alistipes intestinihominis</name>
    <dbReference type="NCBI Taxonomy" id="3133172"/>
    <lineage>
        <taxon>Bacteria</taxon>
        <taxon>Pseudomonadati</taxon>
        <taxon>Bacteroidota</taxon>
        <taxon>Bacteroidia</taxon>
        <taxon>Bacteroidales</taxon>
        <taxon>Rikenellaceae</taxon>
        <taxon>Alistipes</taxon>
    </lineage>
</organism>
<evidence type="ECO:0000313" key="1">
    <source>
        <dbReference type="EMBL" id="MEQ2544292.1"/>
    </source>
</evidence>
<dbReference type="GO" id="GO:0005524">
    <property type="term" value="F:ATP binding"/>
    <property type="evidence" value="ECO:0007669"/>
    <property type="project" value="UniProtKB-KW"/>
</dbReference>
<evidence type="ECO:0000313" key="2">
    <source>
        <dbReference type="Proteomes" id="UP001460202"/>
    </source>
</evidence>
<accession>A0ABV1GV57</accession>
<name>A0ABV1GV57_9BACT</name>
<sequence>MSRLNIIGIVKGIRSKTNVYTPIIEAVVNAIDSIYESGRKDGEITILIKREAEFSFGDGNLPAVQSIEVIDNGVGFTQKNRDSFDTFYSDMKIARGGKGFGRFMFLKYFGDTSVSSIYKTEEGEFRLRQFQFGKQFDIVVNETDVHSEKSDTETHIYLNNIIDNKYIDKGLETIARKLLERLLIFFIDDSTPCPIIRVVDASDIGAPIILNHYINQDDSDIKLLDTKPYEISSPLSLESSHFIAKIFKVFYAQNQKSKICLTGHSREVTETTLQNYIPEFEDDFFEEEQRGKETIRRNYIVKVYVVGSYLNDNVSIERETFNFEKDKYSDLYPYSQTDIEKGAADKVRELFNNEVKVREGKKVSRITEYITSSAPWHRSYMEDLPLDKIPYHATEEQIELAFQKVKFKKEQEARIELKSILNEEQSEESSFDTDLRGLISKVTEAGKNDLAHYVCNRRIVLKLLQQLLKRRDDGKAELEKELHNLIFPMGGDSNTTDYTEHNLWLLDERLVFSEYIASDKKISAKAAPTEPDIVIFDKKRSFRNGDNEFSNPLTVFEFKRPKRTAYTADEDPIIQVGNYVDEIRAGKYETPEGVEKVKVNDCTPVYGYIVCDPCDKIKQFAKNHQLTPSPDQEGYYGFHAGFNIYFEILSYKRLQSNADLRNKIFFRKLNID</sequence>